<feature type="transmembrane region" description="Helical" evidence="6">
    <location>
        <begin position="110"/>
        <end position="129"/>
    </location>
</feature>
<dbReference type="Pfam" id="PF00015">
    <property type="entry name" value="MCPsignal"/>
    <property type="match status" value="1"/>
</dbReference>
<dbReference type="SMART" id="SM00283">
    <property type="entry name" value="MA"/>
    <property type="match status" value="1"/>
</dbReference>
<dbReference type="SUPFAM" id="SSF58104">
    <property type="entry name" value="Methyl-accepting chemotaxis protein (MCP) signaling domain"/>
    <property type="match status" value="1"/>
</dbReference>
<dbReference type="Proteomes" id="UP000297891">
    <property type="component" value="Unassembled WGS sequence"/>
</dbReference>
<dbReference type="InterPro" id="IPR051310">
    <property type="entry name" value="MCP_chemotaxis"/>
</dbReference>
<evidence type="ECO:0000259" key="7">
    <source>
        <dbReference type="PROSITE" id="PS50111"/>
    </source>
</evidence>
<evidence type="ECO:0000256" key="4">
    <source>
        <dbReference type="SAM" id="Coils"/>
    </source>
</evidence>
<comment type="similarity">
    <text evidence="2">Belongs to the methyl-accepting chemotaxis (MCP) protein family.</text>
</comment>
<dbReference type="InterPro" id="IPR004089">
    <property type="entry name" value="MCPsignal_dom"/>
</dbReference>
<evidence type="ECO:0000256" key="2">
    <source>
        <dbReference type="ARBA" id="ARBA00029447"/>
    </source>
</evidence>
<dbReference type="GO" id="GO:0006935">
    <property type="term" value="P:chemotaxis"/>
    <property type="evidence" value="ECO:0007669"/>
    <property type="project" value="UniProtKB-KW"/>
</dbReference>
<evidence type="ECO:0000313" key="8">
    <source>
        <dbReference type="EMBL" id="TGK96511.1"/>
    </source>
</evidence>
<keyword evidence="6" id="KW-1133">Transmembrane helix</keyword>
<keyword evidence="3" id="KW-0807">Transducer</keyword>
<dbReference type="AlphaFoldDB" id="A0A2M9Y4J1"/>
<feature type="transmembrane region" description="Helical" evidence="6">
    <location>
        <begin position="136"/>
        <end position="157"/>
    </location>
</feature>
<feature type="domain" description="Methyl-accepting transducer" evidence="7">
    <location>
        <begin position="226"/>
        <end position="490"/>
    </location>
</feature>
<feature type="transmembrane region" description="Helical" evidence="6">
    <location>
        <begin position="76"/>
        <end position="98"/>
    </location>
</feature>
<dbReference type="GO" id="GO:0005886">
    <property type="term" value="C:plasma membrane"/>
    <property type="evidence" value="ECO:0007669"/>
    <property type="project" value="TreeGrafter"/>
</dbReference>
<keyword evidence="1" id="KW-0145">Chemotaxis</keyword>
<keyword evidence="9" id="KW-1185">Reference proteome</keyword>
<reference evidence="8" key="1">
    <citation type="journal article" date="2019" name="PLoS Negl. Trop. Dis.">
        <title>Revisiting the worldwide diversity of Leptospira species in the environment.</title>
        <authorList>
            <person name="Vincent A.T."/>
            <person name="Schiettekatte O."/>
            <person name="Bourhy P."/>
            <person name="Veyrier F.J."/>
            <person name="Picardeau M."/>
        </authorList>
    </citation>
    <scope>NUCLEOTIDE SEQUENCE [LARGE SCALE GENOMIC DNA]</scope>
    <source>
        <strain evidence="8">201800277</strain>
    </source>
</reference>
<keyword evidence="6" id="KW-0472">Membrane</keyword>
<feature type="region of interest" description="Disordered" evidence="5">
    <location>
        <begin position="497"/>
        <end position="521"/>
    </location>
</feature>
<dbReference type="GO" id="GO:0004888">
    <property type="term" value="F:transmembrane signaling receptor activity"/>
    <property type="evidence" value="ECO:0007669"/>
    <property type="project" value="TreeGrafter"/>
</dbReference>
<gene>
    <name evidence="8" type="ORF">EHQ30_07900</name>
</gene>
<dbReference type="PROSITE" id="PS50111">
    <property type="entry name" value="CHEMOTAXIS_TRANSDUC_2"/>
    <property type="match status" value="1"/>
</dbReference>
<dbReference type="EMBL" id="RQFP01000001">
    <property type="protein sequence ID" value="TGK96511.1"/>
    <property type="molecule type" value="Genomic_DNA"/>
</dbReference>
<dbReference type="RefSeq" id="WP_100789692.1">
    <property type="nucleotide sequence ID" value="NZ_NPDQ01000002.1"/>
</dbReference>
<protein>
    <submittedName>
        <fullName evidence="8">Chemotaxis protein</fullName>
    </submittedName>
</protein>
<feature type="compositionally biased region" description="Basic and acidic residues" evidence="5">
    <location>
        <begin position="502"/>
        <end position="521"/>
    </location>
</feature>
<comment type="caution">
    <text evidence="8">The sequence shown here is derived from an EMBL/GenBank/DDBJ whole genome shotgun (WGS) entry which is preliminary data.</text>
</comment>
<organism evidence="8 9">
    <name type="scientific">Leptospira brenneri</name>
    <dbReference type="NCBI Taxonomy" id="2023182"/>
    <lineage>
        <taxon>Bacteria</taxon>
        <taxon>Pseudomonadati</taxon>
        <taxon>Spirochaetota</taxon>
        <taxon>Spirochaetia</taxon>
        <taxon>Leptospirales</taxon>
        <taxon>Leptospiraceae</taxon>
        <taxon>Leptospira</taxon>
    </lineage>
</organism>
<feature type="transmembrane region" description="Helical" evidence="6">
    <location>
        <begin position="169"/>
        <end position="192"/>
    </location>
</feature>
<feature type="transmembrane region" description="Helical" evidence="6">
    <location>
        <begin position="21"/>
        <end position="41"/>
    </location>
</feature>
<sequence>MSSVTGNYLEKGSMIANTIRISFAVVMLSINVFFMIAIPTTERTMSLILSFLEFVVLSYGVYTFWLYRKKIFYLKFAYVSILLDIIIYSSVFAIVVILSKTPAEKVSIATMPFVMLVLLFVVIYSGFLLSYKLTMTVGYIAISSLLLYVFLGVKGGAEIKFIATAANEFGIPFIGINTIALICGVHMMSAVVKFMSNSSNEATKSAEEAKQKSEAANQTKQNIQSEAETLNQSVKEMLKFMDSLNTEIQTQVSSVEEISASMEELAASMDSASDFVKSQFTRIDDLNQESSVMDKILSEVYTSTINLAQTTDESKQYSVQVTTAMDSVSSNFEEIKESFQKVEEVNQILSEIADRTNLLALNASIEAARAGEHGRGFAVVAQEVAKLADSAQENASLISKIITQAAKQIVSGNTAATETKEKMGIQDKGFGILVSNLSDLKIKVEKQTSIHKSFLHSFQELFSLSKQLEELASEQKMGTQEMSRALVSIEQSASSLASNTSHLRENVDGLSKQSERLAKHI</sequence>
<evidence type="ECO:0000256" key="1">
    <source>
        <dbReference type="ARBA" id="ARBA00022500"/>
    </source>
</evidence>
<feature type="coiled-coil region" evidence="4">
    <location>
        <begin position="199"/>
        <end position="233"/>
    </location>
</feature>
<name>A0A2M9Y4J1_9LEPT</name>
<accession>A0A2M9Y4J1</accession>
<proteinExistence type="inferred from homology"/>
<dbReference type="PANTHER" id="PTHR43531:SF11">
    <property type="entry name" value="METHYL-ACCEPTING CHEMOTAXIS PROTEIN 3"/>
    <property type="match status" value="1"/>
</dbReference>
<keyword evidence="6" id="KW-0812">Transmembrane</keyword>
<keyword evidence="4" id="KW-0175">Coiled coil</keyword>
<evidence type="ECO:0000256" key="6">
    <source>
        <dbReference type="SAM" id="Phobius"/>
    </source>
</evidence>
<evidence type="ECO:0000256" key="3">
    <source>
        <dbReference type="PROSITE-ProRule" id="PRU00284"/>
    </source>
</evidence>
<evidence type="ECO:0000313" key="9">
    <source>
        <dbReference type="Proteomes" id="UP000297891"/>
    </source>
</evidence>
<dbReference type="Gene3D" id="1.10.287.950">
    <property type="entry name" value="Methyl-accepting chemotaxis protein"/>
    <property type="match status" value="1"/>
</dbReference>
<feature type="transmembrane region" description="Helical" evidence="6">
    <location>
        <begin position="47"/>
        <end position="67"/>
    </location>
</feature>
<evidence type="ECO:0000256" key="5">
    <source>
        <dbReference type="SAM" id="MobiDB-lite"/>
    </source>
</evidence>
<dbReference type="OrthoDB" id="354666at2"/>
<dbReference type="GO" id="GO:0007165">
    <property type="term" value="P:signal transduction"/>
    <property type="evidence" value="ECO:0007669"/>
    <property type="project" value="UniProtKB-KW"/>
</dbReference>
<dbReference type="PANTHER" id="PTHR43531">
    <property type="entry name" value="PROTEIN ICFG"/>
    <property type="match status" value="1"/>
</dbReference>